<comment type="caution">
    <text evidence="9">The sequence shown here is derived from an EMBL/GenBank/DDBJ whole genome shotgun (WGS) entry which is preliminary data.</text>
</comment>
<dbReference type="RefSeq" id="WP_059068069.1">
    <property type="nucleotide sequence ID" value="NZ_JAOQJX010000011.1"/>
</dbReference>
<dbReference type="InterPro" id="IPR023827">
    <property type="entry name" value="Peptidase_S8_Asp-AS"/>
</dbReference>
<dbReference type="PROSITE" id="PS00138">
    <property type="entry name" value="SUBTILASE_SER"/>
    <property type="match status" value="1"/>
</dbReference>
<dbReference type="PROSITE" id="PS00137">
    <property type="entry name" value="SUBTILASE_HIS"/>
    <property type="match status" value="1"/>
</dbReference>
<proteinExistence type="inferred from homology"/>
<evidence type="ECO:0000256" key="4">
    <source>
        <dbReference type="ARBA" id="ARBA00022825"/>
    </source>
</evidence>
<dbReference type="Gene3D" id="2.60.120.1290">
    <property type="match status" value="1"/>
</dbReference>
<feature type="domain" description="Peptidase S8/S53" evidence="7">
    <location>
        <begin position="447"/>
        <end position="569"/>
    </location>
</feature>
<dbReference type="PIRSF" id="PIRSF037894">
    <property type="entry name" value="Subtilisin_rel_CspABC"/>
    <property type="match status" value="1"/>
</dbReference>
<evidence type="ECO:0000256" key="5">
    <source>
        <dbReference type="PROSITE-ProRule" id="PRU01240"/>
    </source>
</evidence>
<protein>
    <submittedName>
        <fullName evidence="9">S8 family serine peptidase</fullName>
    </submittedName>
</protein>
<dbReference type="PROSITE" id="PS51892">
    <property type="entry name" value="SUBTILASE"/>
    <property type="match status" value="1"/>
</dbReference>
<feature type="active site" description="Charge relay system" evidence="5">
    <location>
        <position position="197"/>
    </location>
</feature>
<feature type="active site" description="Charge relay system" evidence="5">
    <location>
        <position position="126"/>
    </location>
</feature>
<dbReference type="InterPro" id="IPR000209">
    <property type="entry name" value="Peptidase_S8/S53_dom"/>
</dbReference>
<feature type="active site" description="Charge relay system" evidence="5">
    <location>
        <position position="513"/>
    </location>
</feature>
<dbReference type="PANTHER" id="PTHR43806:SF11">
    <property type="entry name" value="CEREVISIN-RELATED"/>
    <property type="match status" value="1"/>
</dbReference>
<evidence type="ECO:0000259" key="8">
    <source>
        <dbReference type="Pfam" id="PF18425"/>
    </source>
</evidence>
<dbReference type="Pfam" id="PF18425">
    <property type="entry name" value="CspB_prodomain"/>
    <property type="match status" value="1"/>
</dbReference>
<dbReference type="Gene3D" id="3.40.50.200">
    <property type="entry name" value="Peptidase S8/S53 domain"/>
    <property type="match status" value="1"/>
</dbReference>
<dbReference type="CDD" id="cd07478">
    <property type="entry name" value="Peptidases_S8_CspA-like"/>
    <property type="match status" value="1"/>
</dbReference>
<dbReference type="InterPro" id="IPR017310">
    <property type="entry name" value="Pept_S8A_subtilisin_clostridia"/>
</dbReference>
<dbReference type="InterPro" id="IPR023828">
    <property type="entry name" value="Peptidase_S8_Ser-AS"/>
</dbReference>
<organism evidence="9 10">
    <name type="scientific">Faecalicatena acetigenes</name>
    <dbReference type="NCBI Taxonomy" id="2981790"/>
    <lineage>
        <taxon>Bacteria</taxon>
        <taxon>Bacillati</taxon>
        <taxon>Bacillota</taxon>
        <taxon>Clostridia</taxon>
        <taxon>Lachnospirales</taxon>
        <taxon>Lachnospiraceae</taxon>
        <taxon>Faecalicatena</taxon>
    </lineage>
</organism>
<dbReference type="InterPro" id="IPR050131">
    <property type="entry name" value="Peptidase_S8_subtilisin-like"/>
</dbReference>
<keyword evidence="3 5" id="KW-0378">Hydrolase</keyword>
<evidence type="ECO:0000313" key="9">
    <source>
        <dbReference type="EMBL" id="MCU6747696.1"/>
    </source>
</evidence>
<evidence type="ECO:0000256" key="3">
    <source>
        <dbReference type="ARBA" id="ARBA00022801"/>
    </source>
</evidence>
<comment type="similarity">
    <text evidence="1 5 6">Belongs to the peptidase S8 family.</text>
</comment>
<dbReference type="PANTHER" id="PTHR43806">
    <property type="entry name" value="PEPTIDASE S8"/>
    <property type="match status" value="1"/>
</dbReference>
<dbReference type="PRINTS" id="PR00723">
    <property type="entry name" value="SUBTILISIN"/>
</dbReference>
<dbReference type="SUPFAM" id="SSF52743">
    <property type="entry name" value="Subtilisin-like"/>
    <property type="match status" value="1"/>
</dbReference>
<feature type="domain" description="Peptidase S8/S53" evidence="7">
    <location>
        <begin position="117"/>
        <end position="312"/>
    </location>
</feature>
<dbReference type="EMBL" id="JAOQJX010000011">
    <property type="protein sequence ID" value="MCU6747696.1"/>
    <property type="molecule type" value="Genomic_DNA"/>
</dbReference>
<dbReference type="Proteomes" id="UP001652394">
    <property type="component" value="Unassembled WGS sequence"/>
</dbReference>
<sequence length="587" mass="64581">MSQKSENLLNLALEATEEERTKSLELEVGYYPIERQWDLIIKYSGSLSEIRKIAISVTELLSGYAVLTIEEKQIENLARFPEIEFIEKPKRLFFEAENARRVSCIESVQRPPFSLSGKGILIAVIDSGIDYANPDFCKKDGTTRIRALWDQSIQGSPPAGYALGTEYTEEEINRALAQSGDIAARKDIVPSTDTSGHGTAVAGVAAGNGNRSEGNRYRGVAYESDLLIVKLGNARQDGFPRTTEMMQAVDYVIRKALEYQMPVAVNISFGNTYGSHDGTTLLERFIDAASDVWKSVICVGSGNEGNSAGHAWGRVNEEETSQIQLGVQMNEPALNLQIWKSYVDEIDISVISPSGVQTGPVKETLGAQRFVLGGTELLLYYGEPKPFSVRQEIFLDFIPREQYIEAGVWRIMLEPRKITDGTYQMWLPSENVLNIGTAFLKPSVEMTLTIPSTASRVITVGAYNALTFTYADFSGRGAETENPAEMQKPDLVAPGVDIMAPAGDGYAKFSGTSFAVPFVTGSAALMMEWGIVKGNDPYLYGEKVKAYLRRGARQLPGFEEYPNNQVGYGALCVEESMPNFIKGIDNI</sequence>
<keyword evidence="10" id="KW-1185">Reference proteome</keyword>
<gene>
    <name evidence="9" type="ORF">OCV51_08540</name>
</gene>
<evidence type="ECO:0000259" key="7">
    <source>
        <dbReference type="Pfam" id="PF00082"/>
    </source>
</evidence>
<dbReference type="InterPro" id="IPR036852">
    <property type="entry name" value="Peptidase_S8/S53_dom_sf"/>
</dbReference>
<dbReference type="Pfam" id="PF00082">
    <property type="entry name" value="Peptidase_S8"/>
    <property type="match status" value="2"/>
</dbReference>
<name>A0ABT2TCF5_9FIRM</name>
<dbReference type="InterPro" id="IPR041365">
    <property type="entry name" value="CspB_prodomain"/>
</dbReference>
<evidence type="ECO:0000313" key="10">
    <source>
        <dbReference type="Proteomes" id="UP001652394"/>
    </source>
</evidence>
<dbReference type="InterPro" id="IPR022398">
    <property type="entry name" value="Peptidase_S8_His-AS"/>
</dbReference>
<reference evidence="9 10" key="1">
    <citation type="journal article" date="2021" name="ISME Commun">
        <title>Automated analysis of genomic sequences facilitates high-throughput and comprehensive description of bacteria.</title>
        <authorList>
            <person name="Hitch T.C.A."/>
        </authorList>
    </citation>
    <scope>NUCLEOTIDE SEQUENCE [LARGE SCALE GENOMIC DNA]</scope>
    <source>
        <strain evidence="9 10">H2_18</strain>
    </source>
</reference>
<evidence type="ECO:0000256" key="6">
    <source>
        <dbReference type="RuleBase" id="RU003355"/>
    </source>
</evidence>
<dbReference type="InterPro" id="IPR034045">
    <property type="entry name" value="Pep_S8_CspA-like"/>
</dbReference>
<evidence type="ECO:0000256" key="2">
    <source>
        <dbReference type="ARBA" id="ARBA00022670"/>
    </source>
</evidence>
<evidence type="ECO:0000256" key="1">
    <source>
        <dbReference type="ARBA" id="ARBA00011073"/>
    </source>
</evidence>
<accession>A0ABT2TCF5</accession>
<keyword evidence="4 5" id="KW-0720">Serine protease</keyword>
<dbReference type="InterPro" id="IPR015500">
    <property type="entry name" value="Peptidase_S8_subtilisin-rel"/>
</dbReference>
<dbReference type="Gene3D" id="3.30.70.2980">
    <property type="match status" value="1"/>
</dbReference>
<keyword evidence="2 5" id="KW-0645">Protease</keyword>
<dbReference type="PROSITE" id="PS00136">
    <property type="entry name" value="SUBTILASE_ASP"/>
    <property type="match status" value="1"/>
</dbReference>
<feature type="domain" description="Csp protease B prodomain" evidence="8">
    <location>
        <begin position="3"/>
        <end position="90"/>
    </location>
</feature>